<evidence type="ECO:0000313" key="3">
    <source>
        <dbReference type="Proteomes" id="UP000555103"/>
    </source>
</evidence>
<dbReference type="InterPro" id="IPR029044">
    <property type="entry name" value="Nucleotide-diphossugar_trans"/>
</dbReference>
<sequence>MYSLSIIIPTYNSEKTIKDCLDSIISQTYTDYEVLIMDGVSSDNTINIVKEYKNSNIHIFSEKDTGVYDAMNKGIDKSNGKWLYFLGSDDRLYDNNVLKDIISFISENDCNVAYGNAYFIGKEKFHAGYFTRERLNKQMNICHQAIFYQKEIFYRLGQYNLHFSIYADWDFNIRCFSTPDLKICYYDRTIVLYNDLSGISTSKDDWYFKEIYSFDELNKKSELELENMFLKNILSSKDYKIGNIILKPLRFLKRLAKKIL</sequence>
<reference evidence="2 3" key="1">
    <citation type="submission" date="2020-08" db="EMBL/GenBank/DDBJ databases">
        <title>Genomic Encyclopedia of Type Strains, Phase IV (KMG-IV): sequencing the most valuable type-strain genomes for metagenomic binning, comparative biology and taxonomic classification.</title>
        <authorList>
            <person name="Goeker M."/>
        </authorList>
    </citation>
    <scope>NUCLEOTIDE SEQUENCE [LARGE SCALE GENOMIC DNA]</scope>
    <source>
        <strain evidence="2 3">DSM 104969</strain>
    </source>
</reference>
<comment type="caution">
    <text evidence="2">The sequence shown here is derived from an EMBL/GenBank/DDBJ whole genome shotgun (WGS) entry which is preliminary data.</text>
</comment>
<dbReference type="Gene3D" id="3.90.550.10">
    <property type="entry name" value="Spore Coat Polysaccharide Biosynthesis Protein SpsA, Chain A"/>
    <property type="match status" value="1"/>
</dbReference>
<evidence type="ECO:0000259" key="1">
    <source>
        <dbReference type="Pfam" id="PF00535"/>
    </source>
</evidence>
<dbReference type="Proteomes" id="UP000555103">
    <property type="component" value="Unassembled WGS sequence"/>
</dbReference>
<organism evidence="2 3">
    <name type="scientific">Dysgonomonas hofstadii</name>
    <dbReference type="NCBI Taxonomy" id="637886"/>
    <lineage>
        <taxon>Bacteria</taxon>
        <taxon>Pseudomonadati</taxon>
        <taxon>Bacteroidota</taxon>
        <taxon>Bacteroidia</taxon>
        <taxon>Bacteroidales</taxon>
        <taxon>Dysgonomonadaceae</taxon>
        <taxon>Dysgonomonas</taxon>
    </lineage>
</organism>
<gene>
    <name evidence="2" type="ORF">GGR21_000957</name>
</gene>
<evidence type="ECO:0000313" key="2">
    <source>
        <dbReference type="EMBL" id="MBB4035068.1"/>
    </source>
</evidence>
<dbReference type="Pfam" id="PF00535">
    <property type="entry name" value="Glycos_transf_2"/>
    <property type="match status" value="1"/>
</dbReference>
<keyword evidence="2" id="KW-0808">Transferase</keyword>
<dbReference type="PANTHER" id="PTHR22916:SF3">
    <property type="entry name" value="UDP-GLCNAC:BETAGAL BETA-1,3-N-ACETYLGLUCOSAMINYLTRANSFERASE-LIKE PROTEIN 1"/>
    <property type="match status" value="1"/>
</dbReference>
<dbReference type="PANTHER" id="PTHR22916">
    <property type="entry name" value="GLYCOSYLTRANSFERASE"/>
    <property type="match status" value="1"/>
</dbReference>
<dbReference type="GO" id="GO:0016758">
    <property type="term" value="F:hexosyltransferase activity"/>
    <property type="evidence" value="ECO:0007669"/>
    <property type="project" value="UniProtKB-ARBA"/>
</dbReference>
<dbReference type="AlphaFoldDB" id="A0A840CLZ9"/>
<dbReference type="EMBL" id="JACIEP010000003">
    <property type="protein sequence ID" value="MBB4035068.1"/>
    <property type="molecule type" value="Genomic_DNA"/>
</dbReference>
<dbReference type="SUPFAM" id="SSF53448">
    <property type="entry name" value="Nucleotide-diphospho-sugar transferases"/>
    <property type="match status" value="1"/>
</dbReference>
<protein>
    <submittedName>
        <fullName evidence="2">Glycosyltransferase involved in cell wall biosynthesis</fullName>
    </submittedName>
</protein>
<dbReference type="RefSeq" id="WP_183306018.1">
    <property type="nucleotide sequence ID" value="NZ_JACIEP010000003.1"/>
</dbReference>
<name>A0A840CLZ9_9BACT</name>
<dbReference type="CDD" id="cd06433">
    <property type="entry name" value="GT_2_WfgS_like"/>
    <property type="match status" value="1"/>
</dbReference>
<proteinExistence type="predicted"/>
<accession>A0A840CLZ9</accession>
<feature type="domain" description="Glycosyltransferase 2-like" evidence="1">
    <location>
        <begin position="5"/>
        <end position="143"/>
    </location>
</feature>
<keyword evidence="3" id="KW-1185">Reference proteome</keyword>
<dbReference type="InterPro" id="IPR001173">
    <property type="entry name" value="Glyco_trans_2-like"/>
</dbReference>